<proteinExistence type="inferred from homology"/>
<dbReference type="Pfam" id="PF04829">
    <property type="entry name" value="PT-VENN"/>
    <property type="match status" value="1"/>
</dbReference>
<dbReference type="InterPro" id="IPR025157">
    <property type="entry name" value="Hemagglutinin_rpt"/>
</dbReference>
<keyword evidence="9" id="KW-1185">Reference proteome</keyword>
<sequence>MNKNLYRIVFNKARGMLMVVAEISRSCRAVACPASGPSCVKRQCITRLSAISFGLLLALGAVQPAAANIVADHSAPGKQQPTILNTANGTPQVNIQTPSKAGVSRNVYSQFDVNSKGAILNNSRKNVATQQGGMVAANPWLARGEARVILNEVNSRDPSRLNGYVEVAGKKAQVVIANPSGITCDGCGFINANRATLTTGQAQLKDGNLTGYAVSKGEIVVQGKGMDSSRQDYTDIIARSVKMNAGLWANDLKVTTGANTVDAAHDRVEAKAADAATRPQLAVDVANLGGMYAGKIRLTGTEAGVGVRNAGNIGAQAGTVVVTADGRIENSGTINSSGDTQLAGNGVTNSGHVFAGGNATVSSRGDVEHSGTLAATGNTTVSGTRITATKTSTLASGVGKDGKVGKQGDLRLTSNGTLTVQGETLAAGTLATRSQGIDARGGRASATAATLDAGDGDIDLRQAQVSALETLDARSAGKLNNDGGALNAKRVALNAHDISNQQGEIVQTGDADMTLATPGTLNNSGGRIATNATNLTLKGADIDNRKGEIVHAGKGTLGVTTPRFNGDEGAVASAGSLTADVGDLQLNQASTTAQRVTLDADNLSHRGGELVQKGTGEMHIASRGTLDNEGGTVAANGAISLKAGTLSNRSGNVTAAGDGSLDARVTDALDNESGTLAANGDVTLQAGTLNNHGGKAAALGDGSLRAEVTGAVDNTAGLLTGNNAVALQAGSLDNRSGQTVAAGEGGLIANVGAALNNEGGTFAADGDMNLTAGTLNNRSGKTIAAGDGNLTARIAGAVDNTQGTLVAGKDLDVQAGTLSNSGGVFGSNQNAVLRTRELDNAAGSVQAGQALTLNGSDAALTVNNRAGNLVAGKQLDVTASALSGDGKILSDGDMNLNLAQGFTNQSQTVANGALSLVSGGHVDNQGKLLAGKRLTLNAASASNAAGAELGGGETHLTLNGTLTNRGLIDGSLTHIQAATLDNLGTGRLYGDRIALQTGTLNNAAENGVAGTIAARDRLDIGAGTLNNSGHGLIYSAGAMAIGGGLDAAFNATGRGGVLTNRGATIESGGDMRIDMNEIQNLNNNLVTEVVVSEVSSHHEAVLKGKTERFDWSQVDTRKKNKYGVHTAKMPDGTSGSEFYEYNYTRTVQETRVKETDPGKIISGGNLTINSGLVHNQDSQIIAARLLSGVISVLNNDPATGIKTITDVGRQTRWYAKKKKKKLGGTKTSQGKSGSDYKPSPVTQTISLSTVAWQSNGAVQGSGAAPSGRDTGQFALPVSLTFNGSQPVHLAPGQSWEVGQNVQNANGATPERLVRTSGVNTRLPSASLYTVHASPTSGYLIETDARFTNERTWLSSDYMQKALSPNGDVILKRLGDGFYEQQLIRDQVANLTGQRYLSGFDDDNAQYKALMDAGIAFAKAHNLTAGVALSPEQMALLTSDMVWMVAETVQLADGSSQQVLVPQVYVRVKEGDVDGSGSLIAGNRVALQTGELNNSGTLLGRDIIALSGNNITNSGTIRGSNIDIAALTDFSNIGGTLLADDSLQVKAGRDLTSISTLRGDAANRHLDRTAGIYVQNDGGKLVLQGVNDVNLAATLVGNNGNGSTTTIAAGNNINLGTITTTHSERGDWGKDNYRDLTARNDIGSQIAGKGSVTLSAGNDLNARAATVDAGDALTAVAGRDLNITAGESAYHLTEHSKQTSKGFLSGQSLETHDEVRATEAVASNFTGDKVTLLAGNDLAVRGSNVAGDGDVRLGAGNNLTIDTVEEHRQENHQRKESKSGLMGTGGIGFTVGSQSLNTTDDGKSISHAISTVGSSQGNLTLQAGNDLNARSAELIAGQDMTLEAKNIAITAAADYNEQTHKVEQKQSGFTLALSGTVGSAVNTAVETAHQAQSSGNGRIAALQNTKAALTGIQAAQAARLAQAQAGTPAASDNTVGVSLSYGSQSSSSTQHSEQTTARGGSLTAGDNVNITATGSGAKGVDGDILMQGATVQAGKDVNLTANRDINLLSAQNTQQQTGSNKSSGGSVGVGIGAGSGGWGINVSASVNKGKGSEKGNGTTHTETLVNAGDTVNLTSGRDTTLTGAQVSGETVKADVGRNLTLTSEQDSDRYDSKQQNASAGGSFTFGSMSGSANVNLSRDKMHSNYDSVVEQTGIYAGKGGFDVTVGEHTQLNGAVIGSTASADKNRLDTGTLGFSDIHNQADYKVEHQSIGLSTGGSIGSQFAGNLANTMLAGVNDEGHDNGTTRAAVSDGTLVIRDQDKQAQDVAQLSRDVEHANGSISQIFDKEKEQQRIQQAQLVGEMVSQATDIVRSEMAIHATEAAKAKLANVSQADLEQARQDILKKNPKANPDAEAIAAQAYQNYYDAEVKASGFGVGGTYSRVMDTAGAVIKGLAGSDLGAALAGGAAPWIAEYIGHGANLNDGEKIAAHAVVNAALAAAQGQNAAAGAAGAVTGELMGMIAAEMYGKKAGALTESEKETVSALATLASGLAGGLVGDSTQSAAYAAQTGKTTVENNYLSADQTTSWLEKYKSASTDEERKKLVDLASKADAVQQQKALNTQISKDYLVQQQDELIKLIQSPGCDADCQKLAQYSISQLSPVIDNYDQLQLDNNIPKALVASVSLSIPLLSKAIAPSISEWVGSQQIANRLVGAGIGGTANTVSQVQNIINDPKEKFSPSSLFIATVSAGLSTGMKMPGTVMVSSAGAGISSVIDGKNPLPPIVGAAAGSIVGYYSAVGVEKVGNKYINPWRNGFKDMPNSKLPFIINPPTTSSLPSNSGAALGSYVSERVGKRMEDTTAEKLNEKK</sequence>
<dbReference type="EMBL" id="PYEP01000005">
    <property type="protein sequence ID" value="PSN07314.1"/>
    <property type="molecule type" value="Genomic_DNA"/>
</dbReference>
<evidence type="ECO:0000256" key="4">
    <source>
        <dbReference type="ARBA" id="ARBA00023026"/>
    </source>
</evidence>
<dbReference type="SMART" id="SM00912">
    <property type="entry name" value="Haemagg_act"/>
    <property type="match status" value="1"/>
</dbReference>
<accession>A0A2P8VIF0</accession>
<keyword evidence="4" id="KW-0843">Virulence</keyword>
<evidence type="ECO:0000256" key="6">
    <source>
        <dbReference type="SAM" id="MobiDB-lite"/>
    </source>
</evidence>
<feature type="region of interest" description="Disordered" evidence="6">
    <location>
        <begin position="2101"/>
        <end position="2121"/>
    </location>
</feature>
<dbReference type="Pfam" id="PF05860">
    <property type="entry name" value="TPS"/>
    <property type="match status" value="1"/>
</dbReference>
<name>A0A2P8VIF0_9ENTR</name>
<dbReference type="InterPro" id="IPR012334">
    <property type="entry name" value="Pectin_lyas_fold"/>
</dbReference>
<dbReference type="SUPFAM" id="SSF51126">
    <property type="entry name" value="Pectin lyase-like"/>
    <property type="match status" value="1"/>
</dbReference>
<protein>
    <submittedName>
        <fullName evidence="8">Adhesin</fullName>
    </submittedName>
</protein>
<feature type="domain" description="Filamentous haemagglutinin FhaB/tRNA nuclease CdiA-like TPS" evidence="7">
    <location>
        <begin position="87"/>
        <end position="207"/>
    </location>
</feature>
<dbReference type="Proteomes" id="UP000240212">
    <property type="component" value="Unassembled WGS sequence"/>
</dbReference>
<evidence type="ECO:0000256" key="2">
    <source>
        <dbReference type="ARBA" id="ARBA00022656"/>
    </source>
</evidence>
<feature type="region of interest" description="Disordered" evidence="6">
    <location>
        <begin position="1216"/>
        <end position="1240"/>
    </location>
</feature>
<keyword evidence="3" id="KW-1266">Target cell cytoplasm</keyword>
<feature type="compositionally biased region" description="Low complexity" evidence="6">
    <location>
        <begin position="1937"/>
        <end position="1955"/>
    </location>
</feature>
<dbReference type="GO" id="GO:0003824">
    <property type="term" value="F:catalytic activity"/>
    <property type="evidence" value="ECO:0007669"/>
    <property type="project" value="UniProtKB-ARBA"/>
</dbReference>
<dbReference type="InterPro" id="IPR008638">
    <property type="entry name" value="FhaB/CdiA-like_TPS"/>
</dbReference>
<dbReference type="InterPro" id="IPR010069">
    <property type="entry name" value="CdiA_FHA1_rpt"/>
</dbReference>
<dbReference type="Gene3D" id="2.160.20.10">
    <property type="entry name" value="Single-stranded right-handed beta-helix, Pectin lyase-like"/>
    <property type="match status" value="1"/>
</dbReference>
<evidence type="ECO:0000256" key="1">
    <source>
        <dbReference type="ARBA" id="ARBA00004219"/>
    </source>
</evidence>
<dbReference type="NCBIfam" id="TIGR01731">
    <property type="entry name" value="fil_hemag_20aa"/>
    <property type="match status" value="13"/>
</dbReference>
<evidence type="ECO:0000256" key="3">
    <source>
        <dbReference type="ARBA" id="ARBA00022913"/>
    </source>
</evidence>
<dbReference type="InterPro" id="IPR024973">
    <property type="entry name" value="ESPR"/>
</dbReference>
<comment type="subcellular location">
    <subcellularLocation>
        <location evidence="1">Target cell</location>
        <location evidence="1">Target cell cytoplasm</location>
    </subcellularLocation>
</comment>
<dbReference type="InterPro" id="IPR006914">
    <property type="entry name" value="VENN_dom"/>
</dbReference>
<comment type="similarity">
    <text evidence="5">In the N-terminal section; belongs to the CdiA toxin family.</text>
</comment>
<dbReference type="Pfam" id="PF13018">
    <property type="entry name" value="ESPR"/>
    <property type="match status" value="1"/>
</dbReference>
<dbReference type="Pfam" id="PF13332">
    <property type="entry name" value="Fil_haemagg_2"/>
    <property type="match status" value="3"/>
</dbReference>
<comment type="caution">
    <text evidence="8">The sequence shown here is derived from an EMBL/GenBank/DDBJ whole genome shotgun (WGS) entry which is preliminary data.</text>
</comment>
<feature type="region of interest" description="Disordered" evidence="6">
    <location>
        <begin position="1928"/>
        <end position="1967"/>
    </location>
</feature>
<dbReference type="OrthoDB" id="2664633at2"/>
<feature type="compositionally biased region" description="Low complexity" evidence="6">
    <location>
        <begin position="1224"/>
        <end position="1233"/>
    </location>
</feature>
<evidence type="ECO:0000259" key="7">
    <source>
        <dbReference type="SMART" id="SM00912"/>
    </source>
</evidence>
<dbReference type="STRING" id="1388748.GCA_000463155_03647"/>
<dbReference type="GO" id="GO:0090729">
    <property type="term" value="F:toxin activity"/>
    <property type="evidence" value="ECO:0007669"/>
    <property type="project" value="UniProtKB-KW"/>
</dbReference>
<evidence type="ECO:0000256" key="5">
    <source>
        <dbReference type="ARBA" id="ARBA00024043"/>
    </source>
</evidence>
<evidence type="ECO:0000313" key="8">
    <source>
        <dbReference type="EMBL" id="PSN07314.1"/>
    </source>
</evidence>
<reference evidence="8 9" key="1">
    <citation type="submission" date="2018-03" db="EMBL/GenBank/DDBJ databases">
        <title>Draft genome sequence of the first documented clinical Siccibacter turicensis isolate in Austria.</title>
        <authorList>
            <person name="Lepuschitz S."/>
            <person name="Pekard-Amenitsch S."/>
            <person name="Haunold R."/>
            <person name="Schill S."/>
            <person name="Mach R."/>
            <person name="Allerberger F."/>
            <person name="Ruppitsch W."/>
            <person name="Forsythe S.J."/>
        </authorList>
    </citation>
    <scope>NUCLEOTIDE SEQUENCE [LARGE SCALE GENOMIC DNA]</scope>
    <source>
        <strain evidence="8 9">6100069499-17</strain>
    </source>
</reference>
<dbReference type="InterPro" id="IPR011050">
    <property type="entry name" value="Pectin_lyase_fold/virulence"/>
</dbReference>
<dbReference type="NCBIfam" id="TIGR01901">
    <property type="entry name" value="adhes_NPXG"/>
    <property type="match status" value="1"/>
</dbReference>
<evidence type="ECO:0000313" key="9">
    <source>
        <dbReference type="Proteomes" id="UP000240212"/>
    </source>
</evidence>
<keyword evidence="2" id="KW-0800">Toxin</keyword>
<gene>
    <name evidence="8" type="ORF">C7G83_13780</name>
</gene>
<organism evidence="8 9">
    <name type="scientific">Siccibacter turicensis</name>
    <dbReference type="NCBI Taxonomy" id="357233"/>
    <lineage>
        <taxon>Bacteria</taxon>
        <taxon>Pseudomonadati</taxon>
        <taxon>Pseudomonadota</taxon>
        <taxon>Gammaproteobacteria</taxon>
        <taxon>Enterobacterales</taxon>
        <taxon>Enterobacteriaceae</taxon>
        <taxon>Siccibacter</taxon>
    </lineage>
</organism>
<dbReference type="RefSeq" id="WP_106877662.1">
    <property type="nucleotide sequence ID" value="NZ_PYEP01000005.1"/>
</dbReference>